<feature type="transmembrane region" description="Helical" evidence="1">
    <location>
        <begin position="20"/>
        <end position="38"/>
    </location>
</feature>
<feature type="domain" description="YdbS-like PH" evidence="2">
    <location>
        <begin position="209"/>
        <end position="273"/>
    </location>
</feature>
<dbReference type="RefSeq" id="WP_096406961.1">
    <property type="nucleotide sequence ID" value="NZ_AP017372.2"/>
</dbReference>
<keyword evidence="1" id="KW-0472">Membrane</keyword>
<keyword evidence="1" id="KW-1133">Transmembrane helix</keyword>
<evidence type="ECO:0000313" key="4">
    <source>
        <dbReference type="Proteomes" id="UP000218890"/>
    </source>
</evidence>
<name>A0A110B6T0_HALHR</name>
<dbReference type="OrthoDB" id="5793378at2"/>
<evidence type="ECO:0000313" key="3">
    <source>
        <dbReference type="EMBL" id="BAU56728.1"/>
    </source>
</evidence>
<feature type="transmembrane region" description="Helical" evidence="1">
    <location>
        <begin position="84"/>
        <end position="106"/>
    </location>
</feature>
<keyword evidence="4" id="KW-1185">Reference proteome</keyword>
<protein>
    <submittedName>
        <fullName evidence="3">Membrane-flanked domain</fullName>
    </submittedName>
</protein>
<evidence type="ECO:0000256" key="1">
    <source>
        <dbReference type="SAM" id="Phobius"/>
    </source>
</evidence>
<sequence length="286" mass="31587">MNESSDIEGRAKKGKLGRWVIIFLAVATISSLLGSFPFWGEHSFIFLLLFVVLFPTTVVASLMRWWPMRQAQGVRDGVNWRRKLNLSAVGIALSSLICLLLGIAWFGTAPGTMLMVAGTLLLPPLVILLLLTYSMRDRERLAETMLEEDEEVLYQAEVHWGVFIPTIVVATLILIFTLAPLGTIGYGIATILYLIVLPGTAAHSLSVFFNTELEVTQYSLIAATGLIVRTTRLFARDDLQAVGVQQGLLGKILGFGKISFICKDGYSFKVPGIVDPEGLRQIIMRR</sequence>
<feature type="transmembrane region" description="Helical" evidence="1">
    <location>
        <begin position="44"/>
        <end position="63"/>
    </location>
</feature>
<keyword evidence="1" id="KW-0812">Transmembrane</keyword>
<reference evidence="3" key="1">
    <citation type="submission" date="2016-02" db="EMBL/GenBank/DDBJ databases">
        <title>Halorhodospira halochloris DSM-1059 complete genome, version 2.</title>
        <authorList>
            <person name="Tsukatani Y."/>
        </authorList>
    </citation>
    <scope>NUCLEOTIDE SEQUENCE</scope>
    <source>
        <strain evidence="3">DSM 1059</strain>
    </source>
</reference>
<dbReference type="PANTHER" id="PTHR37938:SF1">
    <property type="entry name" value="BLL0215 PROTEIN"/>
    <property type="match status" value="1"/>
</dbReference>
<dbReference type="EMBL" id="AP017372">
    <property type="protein sequence ID" value="BAU56728.1"/>
    <property type="molecule type" value="Genomic_DNA"/>
</dbReference>
<dbReference type="InterPro" id="IPR005182">
    <property type="entry name" value="YdbS-like_PH"/>
</dbReference>
<accession>A0A110B6T0</accession>
<evidence type="ECO:0000259" key="2">
    <source>
        <dbReference type="Pfam" id="PF03703"/>
    </source>
</evidence>
<feature type="transmembrane region" description="Helical" evidence="1">
    <location>
        <begin position="184"/>
        <end position="209"/>
    </location>
</feature>
<dbReference type="Pfam" id="PF03703">
    <property type="entry name" value="bPH_2"/>
    <property type="match status" value="1"/>
</dbReference>
<gene>
    <name evidence="3" type="ORF">HH1059_00590</name>
</gene>
<organism evidence="3 4">
    <name type="scientific">Halorhodospira halochloris</name>
    <name type="common">Ectothiorhodospira halochloris</name>
    <dbReference type="NCBI Taxonomy" id="1052"/>
    <lineage>
        <taxon>Bacteria</taxon>
        <taxon>Pseudomonadati</taxon>
        <taxon>Pseudomonadota</taxon>
        <taxon>Gammaproteobacteria</taxon>
        <taxon>Chromatiales</taxon>
        <taxon>Ectothiorhodospiraceae</taxon>
        <taxon>Halorhodospira</taxon>
    </lineage>
</organism>
<proteinExistence type="predicted"/>
<feature type="transmembrane region" description="Helical" evidence="1">
    <location>
        <begin position="112"/>
        <end position="131"/>
    </location>
</feature>
<dbReference type="Proteomes" id="UP000218890">
    <property type="component" value="Chromosome"/>
</dbReference>
<dbReference type="PANTHER" id="PTHR37938">
    <property type="entry name" value="BLL0215 PROTEIN"/>
    <property type="match status" value="1"/>
</dbReference>
<dbReference type="AlphaFoldDB" id="A0A110B6T0"/>
<feature type="transmembrane region" description="Helical" evidence="1">
    <location>
        <begin position="152"/>
        <end position="178"/>
    </location>
</feature>
<dbReference type="KEGG" id="hhk:HH1059_00590"/>